<evidence type="ECO:0000256" key="1">
    <source>
        <dbReference type="SAM" id="MobiDB-lite"/>
    </source>
</evidence>
<dbReference type="EMBL" id="KL662114">
    <property type="protein sequence ID" value="KFM25252.1"/>
    <property type="molecule type" value="Genomic_DNA"/>
</dbReference>
<dbReference type="PROSITE" id="PS51257">
    <property type="entry name" value="PROKAR_LIPOPROTEIN"/>
    <property type="match status" value="1"/>
</dbReference>
<dbReference type="STRING" id="3075.A0A087SHP8"/>
<dbReference type="PANTHER" id="PTHR13302">
    <property type="entry name" value="CONSERVED OLIGOMERIC GOLGI COMPLEX COMPONENT 3"/>
    <property type="match status" value="1"/>
</dbReference>
<evidence type="ECO:0000313" key="3">
    <source>
        <dbReference type="EMBL" id="KFM25252.1"/>
    </source>
</evidence>
<dbReference type="GO" id="GO:0006886">
    <property type="term" value="P:intracellular protein transport"/>
    <property type="evidence" value="ECO:0007669"/>
    <property type="project" value="InterPro"/>
</dbReference>
<keyword evidence="4" id="KW-1185">Reference proteome</keyword>
<evidence type="ECO:0000313" key="4">
    <source>
        <dbReference type="Proteomes" id="UP000028924"/>
    </source>
</evidence>
<feature type="region of interest" description="Disordered" evidence="1">
    <location>
        <begin position="57"/>
        <end position="83"/>
    </location>
</feature>
<protein>
    <submittedName>
        <fullName evidence="3">Conserved oligomeric Golgi complex subunit 3</fullName>
    </submittedName>
</protein>
<feature type="compositionally biased region" description="Low complexity" evidence="1">
    <location>
        <begin position="71"/>
        <end position="83"/>
    </location>
</feature>
<reference evidence="3 4" key="1">
    <citation type="journal article" date="2014" name="BMC Genomics">
        <title>Oil accumulation mechanisms of the oleaginous microalga Chlorella protothecoides revealed through its genome, transcriptomes, and proteomes.</title>
        <authorList>
            <person name="Gao C."/>
            <person name="Wang Y."/>
            <person name="Shen Y."/>
            <person name="Yan D."/>
            <person name="He X."/>
            <person name="Dai J."/>
            <person name="Wu Q."/>
        </authorList>
    </citation>
    <scope>NUCLEOTIDE SEQUENCE [LARGE SCALE GENOMIC DNA]</scope>
    <source>
        <strain evidence="3 4">0710</strain>
    </source>
</reference>
<dbReference type="InterPro" id="IPR048685">
    <property type="entry name" value="COG3_C"/>
</dbReference>
<dbReference type="InterPro" id="IPR007265">
    <property type="entry name" value="COG_su3"/>
</dbReference>
<dbReference type="PANTHER" id="PTHR13302:SF8">
    <property type="entry name" value="CONSERVED OLIGOMERIC GOLGI COMPLEX SUBUNIT 3"/>
    <property type="match status" value="1"/>
</dbReference>
<gene>
    <name evidence="3" type="ORF">F751_3932</name>
</gene>
<name>A0A087SHP8_AUXPR</name>
<sequence>MDRGSKWERLAVLTEEQQAAVAALGAACSQRPVPDVVRDFLVLHQAMLHGVLAREAEGREPAAPPTPSSPSWPASPRAGVDAAAPAPARDVVLQHSSDFYAWLSELEAARGRETAARFGTYQAELAGHLAACAGVLESPCPSTDEGVEALAAVRFRAVAEPALGPLLAGVEARAGSRPEYARLLSDCQGSYCGARLVVLAPVVYAALARGAGLPPGEQIAAADVLLRRLCREEAALFRRFFPASAQRDALGRLVEPLAQRAYDALRPRVVAEQALDALCTAADAAAAAAAETRGGGAAPADELVAPTFRRVLADVRERLTFRAQAFIRERVAGHAAVPTDFDGYYSLDGRGQGGVARAVQGAGPPAARQYPPGSATLALLGQLAPRLDARIFAGLAHEALAAATLAVLAGSRAVAKLPGCTPLQAQLFGVSQLLALREGAVRHPTTFAVVQRDLDFSHTRETLRRAASGQLPLFTLSSSNAVLQLMSRGAPRLLESRFDAKKELERELKFSCESFIMSVTKLAVEPALSFMSKAAAAGKVPAAPAGGAGADKEAAVGTKPLHQLAFASPERVAELSQRLRGALAGVLPEAATALRASLPDGGSRSALAGPIAGNVAEALGQLEDLLAREFPEGTLDPASVLTRDEVAAALRVLG</sequence>
<dbReference type="GO" id="GO:0006891">
    <property type="term" value="P:intra-Golgi vesicle-mediated transport"/>
    <property type="evidence" value="ECO:0007669"/>
    <property type="project" value="TreeGrafter"/>
</dbReference>
<dbReference type="eggNOG" id="KOG2604">
    <property type="taxonomic scope" value="Eukaryota"/>
</dbReference>
<dbReference type="KEGG" id="apro:F751_3932"/>
<dbReference type="GO" id="GO:0005801">
    <property type="term" value="C:cis-Golgi network"/>
    <property type="evidence" value="ECO:0007669"/>
    <property type="project" value="InterPro"/>
</dbReference>
<dbReference type="Proteomes" id="UP000028924">
    <property type="component" value="Unassembled WGS sequence"/>
</dbReference>
<dbReference type="Pfam" id="PF20671">
    <property type="entry name" value="COG3_C"/>
    <property type="match status" value="1"/>
</dbReference>
<feature type="domain" description="Conserved oligomeric Golgi complex subunit 3 C-terminal" evidence="2">
    <location>
        <begin position="149"/>
        <end position="458"/>
    </location>
</feature>
<dbReference type="AlphaFoldDB" id="A0A087SHP8"/>
<proteinExistence type="predicted"/>
<dbReference type="GO" id="GO:0016020">
    <property type="term" value="C:membrane"/>
    <property type="evidence" value="ECO:0007669"/>
    <property type="project" value="InterPro"/>
</dbReference>
<dbReference type="GO" id="GO:0007030">
    <property type="term" value="P:Golgi organization"/>
    <property type="evidence" value="ECO:0007669"/>
    <property type="project" value="TreeGrafter"/>
</dbReference>
<evidence type="ECO:0000259" key="2">
    <source>
        <dbReference type="Pfam" id="PF20671"/>
    </source>
</evidence>
<dbReference type="RefSeq" id="XP_011398144.1">
    <property type="nucleotide sequence ID" value="XM_011399842.1"/>
</dbReference>
<dbReference type="GeneID" id="23615323"/>
<dbReference type="GO" id="GO:0017119">
    <property type="term" value="C:Golgi transport complex"/>
    <property type="evidence" value="ECO:0007669"/>
    <property type="project" value="TreeGrafter"/>
</dbReference>
<dbReference type="OrthoDB" id="296793at2759"/>
<accession>A0A087SHP8</accession>
<organism evidence="3 4">
    <name type="scientific">Auxenochlorella protothecoides</name>
    <name type="common">Green microalga</name>
    <name type="synonym">Chlorella protothecoides</name>
    <dbReference type="NCBI Taxonomy" id="3075"/>
    <lineage>
        <taxon>Eukaryota</taxon>
        <taxon>Viridiplantae</taxon>
        <taxon>Chlorophyta</taxon>
        <taxon>core chlorophytes</taxon>
        <taxon>Trebouxiophyceae</taxon>
        <taxon>Chlorellales</taxon>
        <taxon>Chlorellaceae</taxon>
        <taxon>Auxenochlorella</taxon>
    </lineage>
</organism>